<dbReference type="RefSeq" id="WP_142978154.1">
    <property type="nucleotide sequence ID" value="NZ_RKLU01000001.1"/>
</dbReference>
<accession>A0A8J8P901</accession>
<gene>
    <name evidence="1" type="ORF">EGH24_00115</name>
</gene>
<proteinExistence type="predicted"/>
<dbReference type="EMBL" id="RKLU01000001">
    <property type="protein sequence ID" value="TQQ83248.1"/>
    <property type="molecule type" value="Genomic_DNA"/>
</dbReference>
<keyword evidence="2" id="KW-1185">Reference proteome</keyword>
<comment type="caution">
    <text evidence="1">The sequence shown here is derived from an EMBL/GenBank/DDBJ whole genome shotgun (WGS) entry which is preliminary data.</text>
</comment>
<protein>
    <submittedName>
        <fullName evidence="1">Uncharacterized protein</fullName>
    </submittedName>
</protein>
<dbReference type="Proteomes" id="UP000705823">
    <property type="component" value="Unassembled WGS sequence"/>
</dbReference>
<reference evidence="1" key="1">
    <citation type="submission" date="2019-02" db="EMBL/GenBank/DDBJ databases">
        <title>Halonotius sp. a new haloarchaeum isolated from saline soil.</title>
        <authorList>
            <person name="Duran-Viseras A."/>
            <person name="Sanchez-Porro C."/>
            <person name="Ventosa A."/>
        </authorList>
    </citation>
    <scope>NUCLEOTIDE SEQUENCE</scope>
    <source>
        <strain evidence="1">F15B</strain>
    </source>
</reference>
<evidence type="ECO:0000313" key="2">
    <source>
        <dbReference type="Proteomes" id="UP000705823"/>
    </source>
</evidence>
<name>A0A8J8P901_9EURY</name>
<organism evidence="1 2">
    <name type="scientific">Halonotius terrestris</name>
    <dbReference type="NCBI Taxonomy" id="2487750"/>
    <lineage>
        <taxon>Archaea</taxon>
        <taxon>Methanobacteriati</taxon>
        <taxon>Methanobacteriota</taxon>
        <taxon>Stenosarchaea group</taxon>
        <taxon>Halobacteria</taxon>
        <taxon>Halobacteriales</taxon>
        <taxon>Haloferacaceae</taxon>
        <taxon>Halonotius</taxon>
    </lineage>
</organism>
<dbReference type="AlphaFoldDB" id="A0A8J8P901"/>
<sequence length="256" mass="26506">MNRRNFILGLGTAATLSGAASVTSAALQGDVEAGADFRILSAEQLNVARNPAVETGDGTSVDNSLTGYVNESNDFVDNEGSLNFTSSTLNESDGPNITVDDQNNSELNMSLATINDNSTAGNRNVSLGGSPPYNGSGTATGTAPLIVDNVGASDADVGVEYNYGADVESGDVSESLVRQLYTFSIDTTQISPDDGSAPDSANYVTVGAGNTVEVDVDINYNKDIEQTLRQNLSSGFGASSDNLDLLDSVFFGVQDN</sequence>
<evidence type="ECO:0000313" key="1">
    <source>
        <dbReference type="EMBL" id="TQQ83248.1"/>
    </source>
</evidence>